<dbReference type="GO" id="GO:0006567">
    <property type="term" value="P:L-threonine catabolic process"/>
    <property type="evidence" value="ECO:0007669"/>
    <property type="project" value="TreeGrafter"/>
</dbReference>
<dbReference type="InterPro" id="IPR001926">
    <property type="entry name" value="TrpB-like_PALP"/>
</dbReference>
<dbReference type="InterPro" id="IPR050147">
    <property type="entry name" value="Ser/Thr_Dehydratase"/>
</dbReference>
<accession>A0A7G6WXP5</accession>
<dbReference type="PANTHER" id="PTHR48078">
    <property type="entry name" value="THREONINE DEHYDRATASE, MITOCHONDRIAL-RELATED"/>
    <property type="match status" value="1"/>
</dbReference>
<name>A0A7G6WXP5_9ACTN</name>
<gene>
    <name evidence="5" type="ORF">F1D05_13675</name>
</gene>
<evidence type="ECO:0000256" key="3">
    <source>
        <dbReference type="ARBA" id="ARBA00023239"/>
    </source>
</evidence>
<dbReference type="InterPro" id="IPR036052">
    <property type="entry name" value="TrpB-like_PALP_sf"/>
</dbReference>
<dbReference type="GO" id="GO:0006565">
    <property type="term" value="P:L-serine catabolic process"/>
    <property type="evidence" value="ECO:0007669"/>
    <property type="project" value="TreeGrafter"/>
</dbReference>
<dbReference type="SUPFAM" id="SSF53686">
    <property type="entry name" value="Tryptophan synthase beta subunit-like PLP-dependent enzymes"/>
    <property type="match status" value="1"/>
</dbReference>
<dbReference type="GO" id="GO:0004794">
    <property type="term" value="F:threonine deaminase activity"/>
    <property type="evidence" value="ECO:0007669"/>
    <property type="project" value="TreeGrafter"/>
</dbReference>
<evidence type="ECO:0000256" key="1">
    <source>
        <dbReference type="ARBA" id="ARBA00001933"/>
    </source>
</evidence>
<comment type="cofactor">
    <cofactor evidence="1">
        <name>pyridoxal 5'-phosphate</name>
        <dbReference type="ChEBI" id="CHEBI:597326"/>
    </cofactor>
</comment>
<reference evidence="6" key="1">
    <citation type="submission" date="2019-09" db="EMBL/GenBank/DDBJ databases">
        <title>Antimicrobial potential of Antarctic Bacteria.</title>
        <authorList>
            <person name="Benaud N."/>
            <person name="Edwards R.J."/>
            <person name="Ferrari B.C."/>
        </authorList>
    </citation>
    <scope>NUCLEOTIDE SEQUENCE [LARGE SCALE GENOMIC DNA]</scope>
    <source>
        <strain evidence="6">SPB151</strain>
    </source>
</reference>
<reference evidence="5 6" key="2">
    <citation type="journal article" date="2020" name="Microbiol. Resour. Announc.">
        <title>Antarctic desert soil bacteria exhibit high novel natural product potential, evaluated through long-read genome sequencing and comparative genomics.</title>
        <authorList>
            <person name="Benaud N."/>
            <person name="Edwards R.J."/>
            <person name="Amos T.G."/>
            <person name="D'Agostino P.M."/>
            <person name="Gutierrez-Chavez C."/>
            <person name="Montgomery K."/>
            <person name="Nicetic I."/>
            <person name="Ferrari B.C."/>
        </authorList>
    </citation>
    <scope>NUCLEOTIDE SEQUENCE [LARGE SCALE GENOMIC DNA]</scope>
    <source>
        <strain evidence="5 6">SPB151</strain>
    </source>
</reference>
<protein>
    <submittedName>
        <fullName evidence="5">Pyridoxal-phosphate dependent enzyme</fullName>
    </submittedName>
</protein>
<dbReference type="Proteomes" id="UP000515563">
    <property type="component" value="Chromosome"/>
</dbReference>
<evidence type="ECO:0000256" key="2">
    <source>
        <dbReference type="ARBA" id="ARBA00022898"/>
    </source>
</evidence>
<dbReference type="GO" id="GO:0003941">
    <property type="term" value="F:L-serine ammonia-lyase activity"/>
    <property type="evidence" value="ECO:0007669"/>
    <property type="project" value="TreeGrafter"/>
</dbReference>
<dbReference type="Pfam" id="PF00291">
    <property type="entry name" value="PALP"/>
    <property type="match status" value="1"/>
</dbReference>
<feature type="domain" description="Tryptophan synthase beta chain-like PALP" evidence="4">
    <location>
        <begin position="3"/>
        <end position="108"/>
    </location>
</feature>
<proteinExistence type="predicted"/>
<keyword evidence="2" id="KW-0663">Pyridoxal phosphate</keyword>
<dbReference type="EMBL" id="CP043661">
    <property type="protein sequence ID" value="QNE18760.1"/>
    <property type="molecule type" value="Genomic_DNA"/>
</dbReference>
<keyword evidence="6" id="KW-1185">Reference proteome</keyword>
<evidence type="ECO:0000259" key="4">
    <source>
        <dbReference type="Pfam" id="PF00291"/>
    </source>
</evidence>
<organism evidence="5 6">
    <name type="scientific">Kribbella qitaiheensis</name>
    <dbReference type="NCBI Taxonomy" id="1544730"/>
    <lineage>
        <taxon>Bacteria</taxon>
        <taxon>Bacillati</taxon>
        <taxon>Actinomycetota</taxon>
        <taxon>Actinomycetes</taxon>
        <taxon>Propionibacteriales</taxon>
        <taxon>Kribbellaceae</taxon>
        <taxon>Kribbella</taxon>
    </lineage>
</organism>
<dbReference type="GO" id="GO:0009097">
    <property type="term" value="P:isoleucine biosynthetic process"/>
    <property type="evidence" value="ECO:0007669"/>
    <property type="project" value="TreeGrafter"/>
</dbReference>
<sequence>MQVIGSTGNHGLGVSNALATLGGHGIVYVPQNASASKVAAIKRFGIEVRSVGTDSGANEVLARAEAAENGWTYISPYNDPDIVAGQGTIAVELLEQLDGRRLDAVFAAARIRRSELAGRRVAVVSCGGNISSKTLVAALT</sequence>
<dbReference type="AlphaFoldDB" id="A0A7G6WXP5"/>
<evidence type="ECO:0000313" key="6">
    <source>
        <dbReference type="Proteomes" id="UP000515563"/>
    </source>
</evidence>
<dbReference type="PANTHER" id="PTHR48078:SF6">
    <property type="entry name" value="L-THREONINE DEHYDRATASE CATABOLIC TDCB"/>
    <property type="match status" value="1"/>
</dbReference>
<dbReference type="RefSeq" id="WP_185448060.1">
    <property type="nucleotide sequence ID" value="NZ_CP043661.1"/>
</dbReference>
<dbReference type="KEGG" id="kqi:F1D05_13675"/>
<evidence type="ECO:0000313" key="5">
    <source>
        <dbReference type="EMBL" id="QNE18760.1"/>
    </source>
</evidence>
<keyword evidence="3" id="KW-0456">Lyase</keyword>
<dbReference type="Gene3D" id="3.40.50.1100">
    <property type="match status" value="2"/>
</dbReference>